<dbReference type="Pfam" id="PF00817">
    <property type="entry name" value="IMS"/>
    <property type="match status" value="1"/>
</dbReference>
<dbReference type="InterPro" id="IPR043128">
    <property type="entry name" value="Rev_trsase/Diguanyl_cyclase"/>
</dbReference>
<dbReference type="InterPro" id="IPR001126">
    <property type="entry name" value="UmuC"/>
</dbReference>
<evidence type="ECO:0000256" key="5">
    <source>
        <dbReference type="ARBA" id="ARBA00023236"/>
    </source>
</evidence>
<reference evidence="7 8" key="1">
    <citation type="submission" date="2018-06" db="EMBL/GenBank/DDBJ databases">
        <title>Genomic Encyclopedia of Archaeal and Bacterial Type Strains, Phase II (KMG-II): from individual species to whole genera.</title>
        <authorList>
            <person name="Goeker M."/>
        </authorList>
    </citation>
    <scope>NUCLEOTIDE SEQUENCE [LARGE SCALE GENOMIC DNA]</scope>
    <source>
        <strain evidence="7 8">DSM 23241</strain>
    </source>
</reference>
<dbReference type="AlphaFoldDB" id="A0A2W7RVA1"/>
<dbReference type="InterPro" id="IPR043502">
    <property type="entry name" value="DNA/RNA_pol_sf"/>
</dbReference>
<dbReference type="Gene3D" id="1.10.150.20">
    <property type="entry name" value="5' to 3' exonuclease, C-terminal subdomain"/>
    <property type="match status" value="1"/>
</dbReference>
<evidence type="ECO:0000256" key="2">
    <source>
        <dbReference type="ARBA" id="ARBA00022763"/>
    </source>
</evidence>
<proteinExistence type="inferred from homology"/>
<accession>A0A2W7RVA1</accession>
<dbReference type="GO" id="GO:0006281">
    <property type="term" value="P:DNA repair"/>
    <property type="evidence" value="ECO:0007669"/>
    <property type="project" value="UniProtKB-KW"/>
</dbReference>
<dbReference type="Pfam" id="PF11799">
    <property type="entry name" value="IMS_C"/>
    <property type="match status" value="1"/>
</dbReference>
<dbReference type="Gene3D" id="3.30.70.270">
    <property type="match status" value="1"/>
</dbReference>
<dbReference type="PANTHER" id="PTHR11076:SF34">
    <property type="entry name" value="PROTEIN UMUC"/>
    <property type="match status" value="1"/>
</dbReference>
<organism evidence="7 8">
    <name type="scientific">Hydrotalea sandarakina</name>
    <dbReference type="NCBI Taxonomy" id="1004304"/>
    <lineage>
        <taxon>Bacteria</taxon>
        <taxon>Pseudomonadati</taxon>
        <taxon>Bacteroidota</taxon>
        <taxon>Chitinophagia</taxon>
        <taxon>Chitinophagales</taxon>
        <taxon>Chitinophagaceae</taxon>
        <taxon>Hydrotalea</taxon>
    </lineage>
</organism>
<dbReference type="RefSeq" id="WP_111293784.1">
    <property type="nucleotide sequence ID" value="NZ_QKZV01000002.1"/>
</dbReference>
<name>A0A2W7RVA1_9BACT</name>
<evidence type="ECO:0000313" key="7">
    <source>
        <dbReference type="EMBL" id="PZX64628.1"/>
    </source>
</evidence>
<dbReference type="OrthoDB" id="9808813at2"/>
<evidence type="ECO:0000256" key="4">
    <source>
        <dbReference type="ARBA" id="ARBA00023204"/>
    </source>
</evidence>
<dbReference type="GO" id="GO:0003887">
    <property type="term" value="F:DNA-directed DNA polymerase activity"/>
    <property type="evidence" value="ECO:0007669"/>
    <property type="project" value="TreeGrafter"/>
</dbReference>
<evidence type="ECO:0000313" key="8">
    <source>
        <dbReference type="Proteomes" id="UP000249720"/>
    </source>
</evidence>
<comment type="caution">
    <text evidence="7">The sequence shown here is derived from an EMBL/GenBank/DDBJ whole genome shotgun (WGS) entry which is preliminary data.</text>
</comment>
<dbReference type="EMBL" id="QKZV01000002">
    <property type="protein sequence ID" value="PZX64628.1"/>
    <property type="molecule type" value="Genomic_DNA"/>
</dbReference>
<evidence type="ECO:0000256" key="3">
    <source>
        <dbReference type="ARBA" id="ARBA00023199"/>
    </source>
</evidence>
<keyword evidence="4" id="KW-0234">DNA repair</keyword>
<dbReference type="SUPFAM" id="SSF56672">
    <property type="entry name" value="DNA/RNA polymerases"/>
    <property type="match status" value="1"/>
</dbReference>
<keyword evidence="2" id="KW-0227">DNA damage</keyword>
<dbReference type="GO" id="GO:0005829">
    <property type="term" value="C:cytosol"/>
    <property type="evidence" value="ECO:0007669"/>
    <property type="project" value="TreeGrafter"/>
</dbReference>
<evidence type="ECO:0000259" key="6">
    <source>
        <dbReference type="PROSITE" id="PS50173"/>
    </source>
</evidence>
<dbReference type="GO" id="GO:0009432">
    <property type="term" value="P:SOS response"/>
    <property type="evidence" value="ECO:0007669"/>
    <property type="project" value="UniProtKB-KW"/>
</dbReference>
<dbReference type="Pfam" id="PF11798">
    <property type="entry name" value="IMS_HHH"/>
    <property type="match status" value="1"/>
</dbReference>
<dbReference type="Pfam" id="PF13438">
    <property type="entry name" value="DUF4113"/>
    <property type="match status" value="1"/>
</dbReference>
<dbReference type="InterPro" id="IPR017961">
    <property type="entry name" value="DNA_pol_Y-fam_little_finger"/>
</dbReference>
<dbReference type="InterPro" id="IPR024728">
    <property type="entry name" value="PolY_HhH_motif"/>
</dbReference>
<dbReference type="PANTHER" id="PTHR11076">
    <property type="entry name" value="DNA REPAIR POLYMERASE UMUC / TRANSFERASE FAMILY MEMBER"/>
    <property type="match status" value="1"/>
</dbReference>
<dbReference type="Gene3D" id="3.40.1170.60">
    <property type="match status" value="1"/>
</dbReference>
<feature type="domain" description="UmuC" evidence="6">
    <location>
        <begin position="26"/>
        <end position="213"/>
    </location>
</feature>
<evidence type="ECO:0000256" key="1">
    <source>
        <dbReference type="ARBA" id="ARBA00010945"/>
    </source>
</evidence>
<keyword evidence="5" id="KW-0742">SOS response</keyword>
<dbReference type="PROSITE" id="PS50173">
    <property type="entry name" value="UMUC"/>
    <property type="match status" value="1"/>
</dbReference>
<dbReference type="InterPro" id="IPR050116">
    <property type="entry name" value="DNA_polymerase-Y"/>
</dbReference>
<sequence>MNTQQVNTALPATTAANADKNKDIWYAIVDCNSFYCSCERLFRPDLWNRPVVVLSNNDGCIISRTDEAKRLGIEMAGPYFKAKPFIEQYGVTTFSSNYNLYGDMSKRVMDTLRFLVGEQNTEVYSVDEAFLALSGWKVADYKALALHIRKTVERWTGISVSVGIAPTKVLSKMANHIAKKNKQATQCVYVLDTPEVIQQALARTPVGDIWGIGRRYAEKLNNFGIYDALQLSLMPENWVRKQLGGVVGARLLKELNGEPAIGLGDELVTKKMIATTRMFGVPVTELQQVKEAVATYIARAAEKLRRQKSVASVITVFMVYKAEQLPGGHFRHGPSVSASVILPNATANTNELIKPALQLAEQLYAPGKIYKKAGVLLSGIIPAEAPPGNLFVPPSGNANGKLMEVMDNINGSMRNDVLHFAAGGTGRNWKMRQELRSPRYTARWKELPLVQ</sequence>
<dbReference type="GO" id="GO:0003684">
    <property type="term" value="F:damaged DNA binding"/>
    <property type="evidence" value="ECO:0007669"/>
    <property type="project" value="InterPro"/>
</dbReference>
<gene>
    <name evidence="7" type="ORF">LX80_00825</name>
</gene>
<dbReference type="Proteomes" id="UP000249720">
    <property type="component" value="Unassembled WGS sequence"/>
</dbReference>
<comment type="similarity">
    <text evidence="1">Belongs to the DNA polymerase type-Y family.</text>
</comment>
<protein>
    <submittedName>
        <fullName evidence="7">DNA polymerase V</fullName>
    </submittedName>
</protein>
<keyword evidence="8" id="KW-1185">Reference proteome</keyword>
<dbReference type="GO" id="GO:0042276">
    <property type="term" value="P:error-prone translesion synthesis"/>
    <property type="evidence" value="ECO:0007669"/>
    <property type="project" value="TreeGrafter"/>
</dbReference>
<dbReference type="CDD" id="cd01700">
    <property type="entry name" value="PolY_Pol_V_umuC"/>
    <property type="match status" value="1"/>
</dbReference>
<keyword evidence="3" id="KW-0741">SOS mutagenesis</keyword>
<dbReference type="InterPro" id="IPR025188">
    <property type="entry name" value="DUF4113"/>
</dbReference>